<accession>A0ABY6ML37</accession>
<sequence>MKHSRTLYLHLLCFAILFSCAEKEQPSGELGKLSITALTLAAAPPMTNAKINTDYTWEHELEESLSLQFTHSITSESYFLQINPNDFGSPYEISLPYGSYQISGETPVSSPSPTLPLKIDSQVQVNSSSTPLVLEGETDFGLATFSGSSIQDIEVLVESERTEVPEKDGIFYSYLQQGELAKIEIKLVNGKIFRQLVNPEAFTQYHYDIISSEGSSTAVISESFEIKNYTYPLSATGLPSFLAPAKRFALPESSTESSGLAFIQGRLFTINDSGNSNEILEINPDNGELIRKVKVQNVENVDWEDLAQSPTHLFIGDFGNNSGNRKDLAVHKIAISDLLNAETVLAETIPFNFSDQTDFTSAPNQTAFDCESMVYRENKLYLFTKNWLTGGSSIYMLKVQPEVQEAALLGTLEVQGLLTGADVDAMGNLVLLGYEQSGLQSSSLLWIIAKADLANLTLSGGKKLLLGSPAILSQTEGVVFVSEKELYISGEKISIGPATVPGLVHILDLRGYIGE</sequence>
<dbReference type="EMBL" id="CP110226">
    <property type="protein sequence ID" value="UZD22991.1"/>
    <property type="molecule type" value="Genomic_DNA"/>
</dbReference>
<dbReference type="Proteomes" id="UP001163156">
    <property type="component" value="Chromosome"/>
</dbReference>
<proteinExistence type="predicted"/>
<evidence type="ECO:0000313" key="1">
    <source>
        <dbReference type="EMBL" id="UZD22991.1"/>
    </source>
</evidence>
<keyword evidence="2" id="KW-1185">Reference proteome</keyword>
<name>A0ABY6ML37_9BACT</name>
<organism evidence="1 2">
    <name type="scientific">Algoriphagus halophytocola</name>
    <dbReference type="NCBI Taxonomy" id="2991499"/>
    <lineage>
        <taxon>Bacteria</taxon>
        <taxon>Pseudomonadati</taxon>
        <taxon>Bacteroidota</taxon>
        <taxon>Cytophagia</taxon>
        <taxon>Cytophagales</taxon>
        <taxon>Cyclobacteriaceae</taxon>
        <taxon>Algoriphagus</taxon>
    </lineage>
</organism>
<gene>
    <name evidence="1" type="ORF">OM944_00555</name>
</gene>
<protein>
    <submittedName>
        <fullName evidence="1">Uncharacterized protein</fullName>
    </submittedName>
</protein>
<dbReference type="PROSITE" id="PS51257">
    <property type="entry name" value="PROKAR_LIPOPROTEIN"/>
    <property type="match status" value="1"/>
</dbReference>
<dbReference type="RefSeq" id="WP_264809515.1">
    <property type="nucleotide sequence ID" value="NZ_CP110226.1"/>
</dbReference>
<reference evidence="1" key="1">
    <citation type="submission" date="2022-10" db="EMBL/GenBank/DDBJ databases">
        <title>Algoriphagus sp. a novel bacteria isolate from halophytes salicornia europaea.</title>
        <authorList>
            <person name="Peng Y."/>
            <person name="Jiang L."/>
            <person name="Lee J."/>
        </authorList>
    </citation>
    <scope>NUCLEOTIDE SEQUENCE</scope>
    <source>
        <strain evidence="1">TR-M5</strain>
    </source>
</reference>
<evidence type="ECO:0000313" key="2">
    <source>
        <dbReference type="Proteomes" id="UP001163156"/>
    </source>
</evidence>